<evidence type="ECO:0000256" key="5">
    <source>
        <dbReference type="ARBA" id="ARBA00023049"/>
    </source>
</evidence>
<dbReference type="InterPro" id="IPR001915">
    <property type="entry name" value="Peptidase_M48"/>
</dbReference>
<keyword evidence="10" id="KW-1185">Reference proteome</keyword>
<keyword evidence="5 6" id="KW-0482">Metalloprotease</keyword>
<dbReference type="Gene3D" id="3.30.2010.10">
    <property type="entry name" value="Metalloproteases ('zincins'), catalytic domain"/>
    <property type="match status" value="1"/>
</dbReference>
<evidence type="ECO:0000256" key="6">
    <source>
        <dbReference type="RuleBase" id="RU003983"/>
    </source>
</evidence>
<dbReference type="Proteomes" id="UP000186513">
    <property type="component" value="Unassembled WGS sequence"/>
</dbReference>
<dbReference type="CDD" id="cd07333">
    <property type="entry name" value="M48C_bepA_like"/>
    <property type="match status" value="1"/>
</dbReference>
<keyword evidence="7" id="KW-0732">Signal</keyword>
<dbReference type="RefSeq" id="WP_072427481.1">
    <property type="nucleotide sequence ID" value="NZ_FPKR01000003.1"/>
</dbReference>
<evidence type="ECO:0000256" key="2">
    <source>
        <dbReference type="ARBA" id="ARBA00022723"/>
    </source>
</evidence>
<reference evidence="9 10" key="1">
    <citation type="submission" date="2016-11" db="EMBL/GenBank/DDBJ databases">
        <authorList>
            <person name="Jaros S."/>
            <person name="Januszkiewicz K."/>
            <person name="Wedrychowicz H."/>
        </authorList>
    </citation>
    <scope>NUCLEOTIDE SEQUENCE [LARGE SCALE GENOMIC DNA]</scope>
    <source>
        <strain evidence="9 10">DSM 18899</strain>
    </source>
</reference>
<evidence type="ECO:0000256" key="1">
    <source>
        <dbReference type="ARBA" id="ARBA00022670"/>
    </source>
</evidence>
<evidence type="ECO:0000313" key="10">
    <source>
        <dbReference type="Proteomes" id="UP000186513"/>
    </source>
</evidence>
<dbReference type="OrthoDB" id="9810445at2"/>
<organism evidence="9 10">
    <name type="scientific">Chitinimonas taiwanensis DSM 18899</name>
    <dbReference type="NCBI Taxonomy" id="1121279"/>
    <lineage>
        <taxon>Bacteria</taxon>
        <taxon>Pseudomonadati</taxon>
        <taxon>Pseudomonadota</taxon>
        <taxon>Betaproteobacteria</taxon>
        <taxon>Neisseriales</taxon>
        <taxon>Chitinibacteraceae</taxon>
        <taxon>Chitinimonas</taxon>
    </lineage>
</organism>
<comment type="cofactor">
    <cofactor evidence="6">
        <name>Zn(2+)</name>
        <dbReference type="ChEBI" id="CHEBI:29105"/>
    </cofactor>
    <text evidence="6">Binds 1 zinc ion per subunit.</text>
</comment>
<evidence type="ECO:0000256" key="7">
    <source>
        <dbReference type="SAM" id="SignalP"/>
    </source>
</evidence>
<feature type="chain" id="PRO_5012611368" evidence="7">
    <location>
        <begin position="21"/>
        <end position="281"/>
    </location>
</feature>
<evidence type="ECO:0000259" key="8">
    <source>
        <dbReference type="Pfam" id="PF01435"/>
    </source>
</evidence>
<dbReference type="PANTHER" id="PTHR22726:SF1">
    <property type="entry name" value="METALLOENDOPEPTIDASE OMA1, MITOCHONDRIAL"/>
    <property type="match status" value="1"/>
</dbReference>
<feature type="domain" description="Peptidase M48" evidence="8">
    <location>
        <begin position="79"/>
        <end position="258"/>
    </location>
</feature>
<comment type="similarity">
    <text evidence="6">Belongs to the peptidase M48 family.</text>
</comment>
<evidence type="ECO:0000313" key="9">
    <source>
        <dbReference type="EMBL" id="SFZ73699.1"/>
    </source>
</evidence>
<evidence type="ECO:0000256" key="3">
    <source>
        <dbReference type="ARBA" id="ARBA00022801"/>
    </source>
</evidence>
<keyword evidence="1 6" id="KW-0645">Protease</keyword>
<dbReference type="InterPro" id="IPR051156">
    <property type="entry name" value="Mito/Outer_Membr_Metalloprot"/>
</dbReference>
<sequence>MRKLWLGVCVAALCAVPVGAEGLKDLLKQGVNQALQEKLGVDGDAMLVGSASWEQERAIGQQVAGRLLGQYPLVDNTKLQQYVNKVGRWVAQQSERPDLPWVFGVIDSPSVNAFALPGGYVFISRGLYQQLGNEAELAGVLGHEIAHVQQKHHLKILKKGQWLQAGSGLLGKELKQSEQADAVVGKGAELLARKLDQGAEFEADRLGIVLAARAGYDPLGLPAVLQKLDALAEAQPNAVEMLFSTHPSASLRLEAVDRAMGDRFDTLKGSQSLKTRLLKLP</sequence>
<dbReference type="GO" id="GO:0046872">
    <property type="term" value="F:metal ion binding"/>
    <property type="evidence" value="ECO:0007669"/>
    <property type="project" value="UniProtKB-KW"/>
</dbReference>
<keyword evidence="2" id="KW-0479">Metal-binding</keyword>
<dbReference type="Pfam" id="PF01435">
    <property type="entry name" value="Peptidase_M48"/>
    <property type="match status" value="1"/>
</dbReference>
<feature type="signal peptide" evidence="7">
    <location>
        <begin position="1"/>
        <end position="20"/>
    </location>
</feature>
<protein>
    <submittedName>
        <fullName evidence="9">Peptidase family M48</fullName>
    </submittedName>
</protein>
<dbReference type="GO" id="GO:0004222">
    <property type="term" value="F:metalloendopeptidase activity"/>
    <property type="evidence" value="ECO:0007669"/>
    <property type="project" value="InterPro"/>
</dbReference>
<proteinExistence type="inferred from homology"/>
<accession>A0A1K2HAD3</accession>
<keyword evidence="3 6" id="KW-0378">Hydrolase</keyword>
<dbReference type="STRING" id="1121279.SAMN02745887_00950"/>
<dbReference type="EMBL" id="FPKR01000003">
    <property type="protein sequence ID" value="SFZ73699.1"/>
    <property type="molecule type" value="Genomic_DNA"/>
</dbReference>
<dbReference type="PANTHER" id="PTHR22726">
    <property type="entry name" value="METALLOENDOPEPTIDASE OMA1"/>
    <property type="match status" value="1"/>
</dbReference>
<dbReference type="AlphaFoldDB" id="A0A1K2HAD3"/>
<dbReference type="GO" id="GO:0051603">
    <property type="term" value="P:proteolysis involved in protein catabolic process"/>
    <property type="evidence" value="ECO:0007669"/>
    <property type="project" value="TreeGrafter"/>
</dbReference>
<gene>
    <name evidence="9" type="ORF">SAMN02745887_00950</name>
</gene>
<name>A0A1K2HAD3_9NEIS</name>
<dbReference type="GO" id="GO:0016020">
    <property type="term" value="C:membrane"/>
    <property type="evidence" value="ECO:0007669"/>
    <property type="project" value="TreeGrafter"/>
</dbReference>
<keyword evidence="4 6" id="KW-0862">Zinc</keyword>
<evidence type="ECO:0000256" key="4">
    <source>
        <dbReference type="ARBA" id="ARBA00022833"/>
    </source>
</evidence>